<comment type="caution">
    <text evidence="1">The sequence shown here is derived from an EMBL/GenBank/DDBJ whole genome shotgun (WGS) entry which is preliminary data.</text>
</comment>
<evidence type="ECO:0000313" key="1">
    <source>
        <dbReference type="EMBL" id="OGD23716.1"/>
    </source>
</evidence>
<proteinExistence type="predicted"/>
<reference evidence="1 2" key="1">
    <citation type="journal article" date="2016" name="Nat. Commun.">
        <title>Thousands of microbial genomes shed light on interconnected biogeochemical processes in an aquifer system.</title>
        <authorList>
            <person name="Anantharaman K."/>
            <person name="Brown C.T."/>
            <person name="Hug L.A."/>
            <person name="Sharon I."/>
            <person name="Castelle C.J."/>
            <person name="Probst A.J."/>
            <person name="Thomas B.C."/>
            <person name="Singh A."/>
            <person name="Wilkins M.J."/>
            <person name="Karaoz U."/>
            <person name="Brodie E.L."/>
            <person name="Williams K.H."/>
            <person name="Hubbard S.S."/>
            <person name="Banfield J.F."/>
        </authorList>
    </citation>
    <scope>NUCLEOTIDE SEQUENCE [LARGE SCALE GENOMIC DNA]</scope>
</reference>
<dbReference type="Proteomes" id="UP000176639">
    <property type="component" value="Unassembled WGS sequence"/>
</dbReference>
<dbReference type="EMBL" id="MEYI01000030">
    <property type="protein sequence ID" value="OGD23716.1"/>
    <property type="molecule type" value="Genomic_DNA"/>
</dbReference>
<protein>
    <submittedName>
        <fullName evidence="1">Uncharacterized protein</fullName>
    </submittedName>
</protein>
<organism evidence="1 2">
    <name type="scientific">Candidatus Azambacteria bacterium RBG_16_47_10</name>
    <dbReference type="NCBI Taxonomy" id="1797292"/>
    <lineage>
        <taxon>Bacteria</taxon>
        <taxon>Candidatus Azamiibacteriota</taxon>
    </lineage>
</organism>
<evidence type="ECO:0000313" key="2">
    <source>
        <dbReference type="Proteomes" id="UP000176639"/>
    </source>
</evidence>
<name>A0A1F5AZC9_9BACT</name>
<sequence length="90" mass="10483">MGSEKFSENYGYLNQGLEVLDRILIAWDTCDKAFTEVSEDARKQMRVCIAHRILQDVKRSGEKHMIHRALLDITEMLDGIKEVCRVTYLH</sequence>
<accession>A0A1F5AZC9</accession>
<dbReference type="AlphaFoldDB" id="A0A1F5AZC9"/>
<gene>
    <name evidence="1" type="ORF">A2Z10_01025</name>
</gene>